<dbReference type="PANTHER" id="PTHR43856">
    <property type="entry name" value="CARDIOLIPIN HYDROLASE"/>
    <property type="match status" value="1"/>
</dbReference>
<evidence type="ECO:0000259" key="7">
    <source>
        <dbReference type="PROSITE" id="PS50035"/>
    </source>
</evidence>
<evidence type="ECO:0000256" key="2">
    <source>
        <dbReference type="ARBA" id="ARBA00008664"/>
    </source>
</evidence>
<dbReference type="GO" id="GO:0006793">
    <property type="term" value="P:phosphorus metabolic process"/>
    <property type="evidence" value="ECO:0007669"/>
    <property type="project" value="UniProtKB-ARBA"/>
</dbReference>
<gene>
    <name evidence="8" type="ORF">K814_0114670</name>
</gene>
<sequence length="562" mass="62354">MSADFESKTTFQGLTFKLYRGEGAALLAFDLAPDLATPDFVGFSIEVRYPGATHWGVLHNRLHFDYPPTPERPRTFPSTEAPFQKFRWIHVPSEILPGFFRYRVTACYMGADGTLSKGVGVEGQVSLEAQTISHFVNIGFTRGFASSQAYGDRFDNETRILPPARSAPNAYLELDMAPFERNYQWLGFEARQLILQVLDQVANDPELTLDALIYESKEPDILRRLEQLGPRLRAIIDDHGDQSAVDSCESISAARLSAAGAQVKRLHFSSQQHNKVLIMRRAGKAIRVLGGSTNFALRGLYIQANNVLLFDDETVAGKFAEVFDAYWTSPTTFRKHPLSQQWWVVRDEPGSKVSLCFAPHADSALSLDPIATSIEKATSSVLYSIVFLSLINGKVRTALDELMQRALFSYGVAQRTGKLAVRKPDGSVGLLPFAYLASNAPAPFKSEWSGNAGNMVHNKFVVTDFNGANPTVYTGSSNLAGGGEKNNGDHLIRIEDRKIAVVYAIEALRLFDHFHFRVNASQPGALQTLRLAKPPAAGEKAWFDAYYRPGHVKARDRELFVK</sequence>
<dbReference type="AlphaFoldDB" id="A0A0A1Z226"/>
<dbReference type="PANTHER" id="PTHR43856:SF1">
    <property type="entry name" value="MITOCHONDRIAL CARDIOLIPIN HYDROLASE"/>
    <property type="match status" value="1"/>
</dbReference>
<dbReference type="Pfam" id="PF13091">
    <property type="entry name" value="PLDc_2"/>
    <property type="match status" value="1"/>
</dbReference>
<comment type="similarity">
    <text evidence="2">Belongs to the phospholipase D family.</text>
</comment>
<protein>
    <recommendedName>
        <fullName evidence="3">phospholipase D</fullName>
        <ecNumber evidence="3">3.1.4.4</ecNumber>
    </recommendedName>
</protein>
<dbReference type="GO" id="GO:0016042">
    <property type="term" value="P:lipid catabolic process"/>
    <property type="evidence" value="ECO:0007669"/>
    <property type="project" value="UniProtKB-KW"/>
</dbReference>
<dbReference type="Proteomes" id="UP000030060">
    <property type="component" value="Unassembled WGS sequence"/>
</dbReference>
<dbReference type="CDD" id="cd09173">
    <property type="entry name" value="PLDc_Nuc_like_unchar1_2"/>
    <property type="match status" value="1"/>
</dbReference>
<dbReference type="InterPro" id="IPR025202">
    <property type="entry name" value="PLD-like_dom"/>
</dbReference>
<organism evidence="8 9">
    <name type="scientific">Pseudomonas fluorescens LMG 5329</name>
    <dbReference type="NCBI Taxonomy" id="1324332"/>
    <lineage>
        <taxon>Bacteria</taxon>
        <taxon>Pseudomonadati</taxon>
        <taxon>Pseudomonadota</taxon>
        <taxon>Gammaproteobacteria</taxon>
        <taxon>Pseudomonadales</taxon>
        <taxon>Pseudomonadaceae</taxon>
        <taxon>Pseudomonas</taxon>
    </lineage>
</organism>
<evidence type="ECO:0000313" key="8">
    <source>
        <dbReference type="EMBL" id="KGE67146.1"/>
    </source>
</evidence>
<dbReference type="InterPro" id="IPR001736">
    <property type="entry name" value="PLipase_D/transphosphatidylase"/>
</dbReference>
<dbReference type="GO" id="GO:0016891">
    <property type="term" value="F:RNA endonuclease activity producing 5'-phosphomonoesters, hydrolytic mechanism"/>
    <property type="evidence" value="ECO:0007669"/>
    <property type="project" value="TreeGrafter"/>
</dbReference>
<keyword evidence="6" id="KW-0443">Lipid metabolism</keyword>
<dbReference type="OrthoDB" id="9789376at2"/>
<comment type="caution">
    <text evidence="8">The sequence shown here is derived from an EMBL/GenBank/DDBJ whole genome shotgun (WGS) entry which is preliminary data.</text>
</comment>
<dbReference type="SUPFAM" id="SSF56024">
    <property type="entry name" value="Phospholipase D/nuclease"/>
    <property type="match status" value="2"/>
</dbReference>
<evidence type="ECO:0000256" key="5">
    <source>
        <dbReference type="ARBA" id="ARBA00022963"/>
    </source>
</evidence>
<evidence type="ECO:0000313" key="9">
    <source>
        <dbReference type="Proteomes" id="UP000030060"/>
    </source>
</evidence>
<name>A0A0A1Z226_PSEFL</name>
<dbReference type="RefSeq" id="WP_038846573.1">
    <property type="nucleotide sequence ID" value="NZ_ASGY01000102.1"/>
</dbReference>
<dbReference type="PROSITE" id="PS50035">
    <property type="entry name" value="PLD"/>
    <property type="match status" value="1"/>
</dbReference>
<dbReference type="Gene3D" id="3.30.870.10">
    <property type="entry name" value="Endonuclease Chain A"/>
    <property type="match status" value="2"/>
</dbReference>
<keyword evidence="5" id="KW-0442">Lipid degradation</keyword>
<keyword evidence="4" id="KW-0378">Hydrolase</keyword>
<evidence type="ECO:0000256" key="3">
    <source>
        <dbReference type="ARBA" id="ARBA00012027"/>
    </source>
</evidence>
<dbReference type="CDD" id="cd09172">
    <property type="entry name" value="PLDc_Nuc_like_unchar1_1"/>
    <property type="match status" value="1"/>
</dbReference>
<dbReference type="EC" id="3.1.4.4" evidence="3"/>
<dbReference type="InterPro" id="IPR051406">
    <property type="entry name" value="PLD_domain"/>
</dbReference>
<accession>A0A0A1Z226</accession>
<feature type="domain" description="PLD phosphodiesterase" evidence="7">
    <location>
        <begin position="452"/>
        <end position="483"/>
    </location>
</feature>
<dbReference type="GO" id="GO:0004630">
    <property type="term" value="F:phospholipase D activity"/>
    <property type="evidence" value="ECO:0007669"/>
    <property type="project" value="UniProtKB-EC"/>
</dbReference>
<proteinExistence type="inferred from homology"/>
<reference evidence="8 9" key="1">
    <citation type="journal article" date="2013" name="Genome Announc.">
        <title>Draft Genome Sequence of Pseudomonas fluorescens LMG 5329, a White Line-Inducing Principle-Producing Bioindicator for the Mushroom Pathogen Pseudomonas tolaasii.</title>
        <authorList>
            <person name="Ghequire M.G."/>
            <person name="Rokni-Zadeh H."/>
            <person name="Zarrineh P."/>
            <person name="De Mot R."/>
        </authorList>
    </citation>
    <scope>NUCLEOTIDE SEQUENCE [LARGE SCALE GENOMIC DNA]</scope>
    <source>
        <strain evidence="8 9">LMG 5329</strain>
    </source>
</reference>
<evidence type="ECO:0000256" key="6">
    <source>
        <dbReference type="ARBA" id="ARBA00023098"/>
    </source>
</evidence>
<evidence type="ECO:0000256" key="4">
    <source>
        <dbReference type="ARBA" id="ARBA00022801"/>
    </source>
</evidence>
<dbReference type="EMBL" id="ASGY01000102">
    <property type="protein sequence ID" value="KGE67146.1"/>
    <property type="molecule type" value="Genomic_DNA"/>
</dbReference>
<comment type="catalytic activity">
    <reaction evidence="1">
        <text>a 1,2-diacyl-sn-glycero-3-phosphocholine + H2O = a 1,2-diacyl-sn-glycero-3-phosphate + choline + H(+)</text>
        <dbReference type="Rhea" id="RHEA:14445"/>
        <dbReference type="ChEBI" id="CHEBI:15354"/>
        <dbReference type="ChEBI" id="CHEBI:15377"/>
        <dbReference type="ChEBI" id="CHEBI:15378"/>
        <dbReference type="ChEBI" id="CHEBI:57643"/>
        <dbReference type="ChEBI" id="CHEBI:58608"/>
        <dbReference type="EC" id="3.1.4.4"/>
    </reaction>
</comment>
<evidence type="ECO:0000256" key="1">
    <source>
        <dbReference type="ARBA" id="ARBA00000798"/>
    </source>
</evidence>